<keyword evidence="3" id="KW-1185">Reference proteome</keyword>
<proteinExistence type="predicted"/>
<reference evidence="2 3" key="1">
    <citation type="submission" date="2024-02" db="EMBL/GenBank/DDBJ databases">
        <authorList>
            <person name="Nijsse B."/>
            <person name="Sprong H."/>
        </authorList>
    </citation>
    <scope>NUCLEOTIDE SEQUENCE [LARGE SCALE GENOMIC DNA]</scope>
    <source>
        <strain evidence="2">OB144</strain>
    </source>
</reference>
<feature type="transmembrane region" description="Helical" evidence="1">
    <location>
        <begin position="113"/>
        <end position="133"/>
    </location>
</feature>
<feature type="transmembrane region" description="Helical" evidence="1">
    <location>
        <begin position="84"/>
        <end position="107"/>
    </location>
</feature>
<keyword evidence="1" id="KW-1133">Transmembrane helix</keyword>
<evidence type="ECO:0000313" key="3">
    <source>
        <dbReference type="Proteomes" id="UP001642485"/>
    </source>
</evidence>
<keyword evidence="1" id="KW-0472">Membrane</keyword>
<evidence type="ECO:0000313" key="2">
    <source>
        <dbReference type="EMBL" id="CAK9119537.1"/>
    </source>
</evidence>
<feature type="transmembrane region" description="Helical" evidence="1">
    <location>
        <begin position="52"/>
        <end position="72"/>
    </location>
</feature>
<dbReference type="Proteomes" id="UP001642485">
    <property type="component" value="Chromosome"/>
</dbReference>
<evidence type="ECO:0000256" key="1">
    <source>
        <dbReference type="SAM" id="Phobius"/>
    </source>
</evidence>
<accession>A0ABM9NAK0</accession>
<sequence length="159" mass="18799">MIHLGSNIILTYLCYKIYPIILIKFRLLVFWLFAFIYPYLLSNVSSPFEVLFVQSFFIIFRPDAFPAVSICIKRFPVFKRFTYPSWLFALSRALMHIITSFGLVFLVKYFDNWGVLFILIPVSIGFTWGILYFEKLDKVVESYPQTSLVTVFQLIVFRI</sequence>
<organism evidence="2 3">
    <name type="scientific">Rickettsia helvetica</name>
    <dbReference type="NCBI Taxonomy" id="35789"/>
    <lineage>
        <taxon>Bacteria</taxon>
        <taxon>Pseudomonadati</taxon>
        <taxon>Pseudomonadota</taxon>
        <taxon>Alphaproteobacteria</taxon>
        <taxon>Rickettsiales</taxon>
        <taxon>Rickettsiaceae</taxon>
        <taxon>Rickettsieae</taxon>
        <taxon>Rickettsia</taxon>
        <taxon>spotted fever group</taxon>
    </lineage>
</organism>
<gene>
    <name evidence="2" type="ORF">OB144RH_00360</name>
</gene>
<evidence type="ECO:0008006" key="4">
    <source>
        <dbReference type="Google" id="ProtNLM"/>
    </source>
</evidence>
<name>A0ABM9NAK0_RICHE</name>
<protein>
    <recommendedName>
        <fullName evidence="4">Proline/betaine transporter</fullName>
    </recommendedName>
</protein>
<feature type="transmembrane region" description="Helical" evidence="1">
    <location>
        <begin position="21"/>
        <end position="40"/>
    </location>
</feature>
<keyword evidence="1" id="KW-0812">Transmembrane</keyword>
<dbReference type="EMBL" id="OZ018776">
    <property type="protein sequence ID" value="CAK9119537.1"/>
    <property type="molecule type" value="Genomic_DNA"/>
</dbReference>